<dbReference type="InterPro" id="IPR005025">
    <property type="entry name" value="FMN_Rdtase-like_dom"/>
</dbReference>
<sequence length="209" mass="22346">MGFKVAVIYYSRRGRLVTLANVIAEGVRQVEGAEVTVYRIRDPVLGDAPGTFDEGVLDAPVATPEVIMQSDCVIIGGPGRQGRMCAEVSYFFDSLTEFQTNGCLLKGKVGSAFTSVGGVGRGYGGHEAILQSFHGFFLQHGMIPVGVPPSSVMEDAHMASPFGVCMTGRPKLDKAGSRLRSLSESEVKLAYSQGEWASIITKQLHDDGD</sequence>
<dbReference type="GO" id="GO:0003955">
    <property type="term" value="F:NAD(P)H dehydrogenase (quinone) activity"/>
    <property type="evidence" value="ECO:0007669"/>
    <property type="project" value="UniProtKB-EC"/>
</dbReference>
<dbReference type="InterPro" id="IPR008254">
    <property type="entry name" value="Flavodoxin/NO_synth"/>
</dbReference>
<dbReference type="eggNOG" id="KOG3135">
    <property type="taxonomic scope" value="Eukaryota"/>
</dbReference>
<dbReference type="FunCoup" id="C1EDD1">
    <property type="interactions" value="680"/>
</dbReference>
<evidence type="ECO:0000256" key="2">
    <source>
        <dbReference type="ARBA" id="ARBA00012648"/>
    </source>
</evidence>
<dbReference type="OrthoDB" id="504689at2759"/>
<evidence type="ECO:0000313" key="7">
    <source>
        <dbReference type="Proteomes" id="UP000002009"/>
    </source>
</evidence>
<dbReference type="GeneID" id="8247197"/>
<protein>
    <recommendedName>
        <fullName evidence="2">NAD(P)H dehydrogenase (quinone)</fullName>
        <ecNumber evidence="2">1.6.5.2</ecNumber>
    </recommendedName>
</protein>
<dbReference type="GO" id="GO:0016020">
    <property type="term" value="C:membrane"/>
    <property type="evidence" value="ECO:0007669"/>
    <property type="project" value="TreeGrafter"/>
</dbReference>
<dbReference type="PANTHER" id="PTHR30546">
    <property type="entry name" value="FLAVODOXIN-RELATED PROTEIN WRBA-RELATED"/>
    <property type="match status" value="1"/>
</dbReference>
<dbReference type="GO" id="GO:0010181">
    <property type="term" value="F:FMN binding"/>
    <property type="evidence" value="ECO:0007669"/>
    <property type="project" value="InterPro"/>
</dbReference>
<dbReference type="SUPFAM" id="SSF52218">
    <property type="entry name" value="Flavoproteins"/>
    <property type="match status" value="1"/>
</dbReference>
<dbReference type="OMA" id="DHMKVPS"/>
<accession>C1EDD1</accession>
<dbReference type="AlphaFoldDB" id="C1EDD1"/>
<comment type="similarity">
    <text evidence="1">Belongs to the WrbA family.</text>
</comment>
<dbReference type="Proteomes" id="UP000002009">
    <property type="component" value="Chromosome 11"/>
</dbReference>
<dbReference type="Gene3D" id="3.40.50.360">
    <property type="match status" value="1"/>
</dbReference>
<dbReference type="EMBL" id="CP001330">
    <property type="protein sequence ID" value="ACO66346.1"/>
    <property type="molecule type" value="Genomic_DNA"/>
</dbReference>
<dbReference type="PROSITE" id="PS50902">
    <property type="entry name" value="FLAVODOXIN_LIKE"/>
    <property type="match status" value="1"/>
</dbReference>
<gene>
    <name evidence="6" type="ORF">MICPUN_62227</name>
</gene>
<dbReference type="Pfam" id="PF03358">
    <property type="entry name" value="FMN_red"/>
    <property type="match status" value="1"/>
</dbReference>
<proteinExistence type="inferred from homology"/>
<dbReference type="InParanoid" id="C1EDD1"/>
<comment type="catalytic activity">
    <reaction evidence="4">
        <text>a quinone + NADPH + H(+) = a quinol + NADP(+)</text>
        <dbReference type="Rhea" id="RHEA:46164"/>
        <dbReference type="ChEBI" id="CHEBI:15378"/>
        <dbReference type="ChEBI" id="CHEBI:24646"/>
        <dbReference type="ChEBI" id="CHEBI:57783"/>
        <dbReference type="ChEBI" id="CHEBI:58349"/>
        <dbReference type="ChEBI" id="CHEBI:132124"/>
        <dbReference type="EC" id="1.6.5.2"/>
    </reaction>
</comment>
<dbReference type="InterPro" id="IPR029039">
    <property type="entry name" value="Flavoprotein-like_sf"/>
</dbReference>
<evidence type="ECO:0000313" key="6">
    <source>
        <dbReference type="EMBL" id="ACO66346.1"/>
    </source>
</evidence>
<keyword evidence="7" id="KW-1185">Reference proteome</keyword>
<organism evidence="6 7">
    <name type="scientific">Micromonas commoda (strain RCC299 / NOUM17 / CCMP2709)</name>
    <name type="common">Picoplanktonic green alga</name>
    <dbReference type="NCBI Taxonomy" id="296587"/>
    <lineage>
        <taxon>Eukaryota</taxon>
        <taxon>Viridiplantae</taxon>
        <taxon>Chlorophyta</taxon>
        <taxon>Mamiellophyceae</taxon>
        <taxon>Mamiellales</taxon>
        <taxon>Mamiellaceae</taxon>
        <taxon>Micromonas</taxon>
    </lineage>
</organism>
<dbReference type="STRING" id="296587.C1EDD1"/>
<reference evidence="6 7" key="1">
    <citation type="journal article" date="2009" name="Science">
        <title>Green evolution and dynamic adaptations revealed by genomes of the marine picoeukaryotes Micromonas.</title>
        <authorList>
            <person name="Worden A.Z."/>
            <person name="Lee J.H."/>
            <person name="Mock T."/>
            <person name="Rouze P."/>
            <person name="Simmons M.P."/>
            <person name="Aerts A.L."/>
            <person name="Allen A.E."/>
            <person name="Cuvelier M.L."/>
            <person name="Derelle E."/>
            <person name="Everett M.V."/>
            <person name="Foulon E."/>
            <person name="Grimwood J."/>
            <person name="Gundlach H."/>
            <person name="Henrissat B."/>
            <person name="Napoli C."/>
            <person name="McDonald S.M."/>
            <person name="Parker M.S."/>
            <person name="Rombauts S."/>
            <person name="Salamov A."/>
            <person name="Von Dassow P."/>
            <person name="Badger J.H."/>
            <person name="Coutinho P.M."/>
            <person name="Demir E."/>
            <person name="Dubchak I."/>
            <person name="Gentemann C."/>
            <person name="Eikrem W."/>
            <person name="Gready J.E."/>
            <person name="John U."/>
            <person name="Lanier W."/>
            <person name="Lindquist E.A."/>
            <person name="Lucas S."/>
            <person name="Mayer K.F."/>
            <person name="Moreau H."/>
            <person name="Not F."/>
            <person name="Otillar R."/>
            <person name="Panaud O."/>
            <person name="Pangilinan J."/>
            <person name="Paulsen I."/>
            <person name="Piegu B."/>
            <person name="Poliakov A."/>
            <person name="Robbens S."/>
            <person name="Schmutz J."/>
            <person name="Toulza E."/>
            <person name="Wyss T."/>
            <person name="Zelensky A."/>
            <person name="Zhou K."/>
            <person name="Armbrust E.V."/>
            <person name="Bhattacharya D."/>
            <person name="Goodenough U.W."/>
            <person name="Van de Peer Y."/>
            <person name="Grigoriev I.V."/>
        </authorList>
    </citation>
    <scope>NUCLEOTIDE SEQUENCE [LARGE SCALE GENOMIC DNA]</scope>
    <source>
        <strain evidence="7">RCC299 / NOUM17</strain>
    </source>
</reference>
<evidence type="ECO:0000256" key="4">
    <source>
        <dbReference type="ARBA" id="ARBA00048983"/>
    </source>
</evidence>
<evidence type="ECO:0000256" key="3">
    <source>
        <dbReference type="ARBA" id="ARBA00047678"/>
    </source>
</evidence>
<feature type="domain" description="Flavodoxin-like" evidence="5">
    <location>
        <begin position="5"/>
        <end position="183"/>
    </location>
</feature>
<dbReference type="PANTHER" id="PTHR30546:SF23">
    <property type="entry name" value="FLAVOPROTEIN-LIKE PROTEIN YCP4-RELATED"/>
    <property type="match status" value="1"/>
</dbReference>
<name>C1EDD1_MICCC</name>
<evidence type="ECO:0000259" key="5">
    <source>
        <dbReference type="PROSITE" id="PS50902"/>
    </source>
</evidence>
<dbReference type="EC" id="1.6.5.2" evidence="2"/>
<dbReference type="KEGG" id="mis:MICPUN_62227"/>
<comment type="catalytic activity">
    <reaction evidence="3">
        <text>a quinone + NADH + H(+) = a quinol + NAD(+)</text>
        <dbReference type="Rhea" id="RHEA:46160"/>
        <dbReference type="ChEBI" id="CHEBI:15378"/>
        <dbReference type="ChEBI" id="CHEBI:24646"/>
        <dbReference type="ChEBI" id="CHEBI:57540"/>
        <dbReference type="ChEBI" id="CHEBI:57945"/>
        <dbReference type="ChEBI" id="CHEBI:132124"/>
        <dbReference type="EC" id="1.6.5.2"/>
    </reaction>
</comment>
<evidence type="ECO:0000256" key="1">
    <source>
        <dbReference type="ARBA" id="ARBA00006961"/>
    </source>
</evidence>
<dbReference type="RefSeq" id="XP_002505088.1">
    <property type="nucleotide sequence ID" value="XM_002505042.1"/>
</dbReference>